<keyword evidence="1" id="KW-0472">Membrane</keyword>
<evidence type="ECO:0000313" key="2">
    <source>
        <dbReference type="EMBL" id="KTW30038.1"/>
    </source>
</evidence>
<protein>
    <submittedName>
        <fullName evidence="2">Uncharacterized protein</fullName>
    </submittedName>
</protein>
<organism evidence="2 3">
    <name type="scientific">Pneumocystis jirovecii (strain RU7)</name>
    <name type="common">Human pneumocystis pneumonia agent</name>
    <dbReference type="NCBI Taxonomy" id="1408657"/>
    <lineage>
        <taxon>Eukaryota</taxon>
        <taxon>Fungi</taxon>
        <taxon>Dikarya</taxon>
        <taxon>Ascomycota</taxon>
        <taxon>Taphrinomycotina</taxon>
        <taxon>Pneumocystomycetes</taxon>
        <taxon>Pneumocystaceae</taxon>
        <taxon>Pneumocystis</taxon>
    </lineage>
</organism>
<dbReference type="Proteomes" id="UP000053447">
    <property type="component" value="Unassembled WGS sequence"/>
</dbReference>
<dbReference type="GeneID" id="28940500"/>
<proteinExistence type="predicted"/>
<comment type="caution">
    <text evidence="2">The sequence shown here is derived from an EMBL/GenBank/DDBJ whole genome shotgun (WGS) entry which is preliminary data.</text>
</comment>
<keyword evidence="1" id="KW-0812">Transmembrane</keyword>
<dbReference type="RefSeq" id="XP_018229599.1">
    <property type="nucleotide sequence ID" value="XM_018374245.1"/>
</dbReference>
<feature type="transmembrane region" description="Helical" evidence="1">
    <location>
        <begin position="43"/>
        <end position="65"/>
    </location>
</feature>
<evidence type="ECO:0000313" key="3">
    <source>
        <dbReference type="Proteomes" id="UP000053447"/>
    </source>
</evidence>
<evidence type="ECO:0000256" key="1">
    <source>
        <dbReference type="SAM" id="Phobius"/>
    </source>
</evidence>
<dbReference type="AlphaFoldDB" id="A0A0W4ZNW1"/>
<dbReference type="VEuPathDB" id="FungiDB:T551_01982"/>
<name>A0A0W4ZNW1_PNEJ7</name>
<accession>A0A0W4ZNW1</accession>
<dbReference type="EMBL" id="LFWA01000008">
    <property type="protein sequence ID" value="KTW30038.1"/>
    <property type="molecule type" value="Genomic_DNA"/>
</dbReference>
<gene>
    <name evidence="2" type="ORF">T551_01982</name>
</gene>
<keyword evidence="1" id="KW-1133">Transmembrane helix</keyword>
<reference evidence="3" key="1">
    <citation type="journal article" date="2016" name="Nat. Commun.">
        <title>Genome analysis of three Pneumocystis species reveals adaptation mechanisms to life exclusively in mammalian hosts.</title>
        <authorList>
            <person name="Ma L."/>
            <person name="Chen Z."/>
            <person name="Huang D.W."/>
            <person name="Kutty G."/>
            <person name="Ishihara M."/>
            <person name="Wang H."/>
            <person name="Abouelleil A."/>
            <person name="Bishop L."/>
            <person name="Davey E."/>
            <person name="Deng R."/>
            <person name="Deng X."/>
            <person name="Fan L."/>
            <person name="Fantoni G."/>
            <person name="Fitzgerald M."/>
            <person name="Gogineni E."/>
            <person name="Goldberg J.M."/>
            <person name="Handley G."/>
            <person name="Hu X."/>
            <person name="Huber C."/>
            <person name="Jiao X."/>
            <person name="Jones K."/>
            <person name="Levin J.Z."/>
            <person name="Liu Y."/>
            <person name="Macdonald P."/>
            <person name="Melnikov A."/>
            <person name="Raley C."/>
            <person name="Sassi M."/>
            <person name="Sherman B.T."/>
            <person name="Song X."/>
            <person name="Sykes S."/>
            <person name="Tran B."/>
            <person name="Walsh L."/>
            <person name="Xia Y."/>
            <person name="Yang J."/>
            <person name="Young S."/>
            <person name="Zeng Q."/>
            <person name="Zheng X."/>
            <person name="Stephens R."/>
            <person name="Nusbaum C."/>
            <person name="Birren B.W."/>
            <person name="Azadi P."/>
            <person name="Lempicki R.A."/>
            <person name="Cuomo C.A."/>
            <person name="Kovacs J.A."/>
        </authorList>
    </citation>
    <scope>NUCLEOTIDE SEQUENCE [LARGE SCALE GENOMIC DNA]</scope>
    <source>
        <strain evidence="3">RU7</strain>
    </source>
</reference>
<keyword evidence="3" id="KW-1185">Reference proteome</keyword>
<sequence>MKSTLFFNFILRFVESSSSSILRHPSQLLLYLNKCVNIKGNFFFLYKSIYFHAFLLLEILIYKYFNIYRHTDNFILNNYSKENIFINIAKLNLIIDL</sequence>